<dbReference type="InterPro" id="IPR010095">
    <property type="entry name" value="Cas12f1-like_TNB"/>
</dbReference>
<gene>
    <name evidence="7" type="ORF">E4665_16175</name>
</gene>
<comment type="similarity">
    <text evidence="1">In the C-terminal section; belongs to the transposase 35 family.</text>
</comment>
<evidence type="ECO:0000256" key="3">
    <source>
        <dbReference type="ARBA" id="ARBA00023125"/>
    </source>
</evidence>
<comment type="caution">
    <text evidence="7">The sequence shown here is derived from an EMBL/GenBank/DDBJ whole genome shotgun (WGS) entry which is preliminary data.</text>
</comment>
<keyword evidence="2" id="KW-0815">Transposition</keyword>
<dbReference type="Pfam" id="PF01385">
    <property type="entry name" value="OrfB_IS605"/>
    <property type="match status" value="1"/>
</dbReference>
<organism evidence="7 8">
    <name type="scientific">Sporolactobacillus shoreae</name>
    <dbReference type="NCBI Taxonomy" id="1465501"/>
    <lineage>
        <taxon>Bacteria</taxon>
        <taxon>Bacillati</taxon>
        <taxon>Bacillota</taxon>
        <taxon>Bacilli</taxon>
        <taxon>Bacillales</taxon>
        <taxon>Sporolactobacillaceae</taxon>
        <taxon>Sporolactobacillus</taxon>
    </lineage>
</organism>
<dbReference type="GO" id="GO:0006310">
    <property type="term" value="P:DNA recombination"/>
    <property type="evidence" value="ECO:0007669"/>
    <property type="project" value="UniProtKB-KW"/>
</dbReference>
<evidence type="ECO:0000256" key="2">
    <source>
        <dbReference type="ARBA" id="ARBA00022578"/>
    </source>
</evidence>
<evidence type="ECO:0000313" key="7">
    <source>
        <dbReference type="EMBL" id="TGA96220.1"/>
    </source>
</evidence>
<protein>
    <submittedName>
        <fullName evidence="7">Transposase</fullName>
    </submittedName>
</protein>
<dbReference type="Proteomes" id="UP000298347">
    <property type="component" value="Unassembled WGS sequence"/>
</dbReference>
<dbReference type="NCBIfam" id="NF040570">
    <property type="entry name" value="guided_TnpB"/>
    <property type="match status" value="1"/>
</dbReference>
<sequence length="405" mass="47271">MQQGLTLKLKIKPTLPEARQLHTMQTAYAHACNHVSRYYFDHQFGRSRRQLHDALYRELRAVFNLKSQMAESVLITVLARYKTVQTLMKRKPYRFKDTYTNQWHQVMKDLAWLRQPIRFKRLQVDLVWGRDWRFLKNGQISINTLDQPIKVDGSLNYFDRYMHQGWKLGTAKLLQVGHKWFLHVGATKELPDFDPYQVQHVVGLDRGLRFLATCYDESGKTRFFSGQAILTKRRRFKRLRQHLQAKGTKSAKRRLKRIGQRENRWMDNVNHCLTKALVDTYGAGTVFVLEDLRNVRFATEQTVKTHRYEAASWSFFDFEHKLAYKAVLSGGTAIKVSAEYTSQRCPKCGSIAKGNRDHSRHHYHCGACGYQSNDDRIGAMNIQQLGALWVSGGTRPRFEKLTAVE</sequence>
<keyword evidence="3" id="KW-0238">DNA-binding</keyword>
<keyword evidence="4" id="KW-0233">DNA recombination</keyword>
<dbReference type="InterPro" id="IPR001959">
    <property type="entry name" value="Transposase"/>
</dbReference>
<dbReference type="OrthoDB" id="4278026at2"/>
<name>A0A4Z0GIX3_9BACL</name>
<evidence type="ECO:0000259" key="6">
    <source>
        <dbReference type="Pfam" id="PF07282"/>
    </source>
</evidence>
<dbReference type="GO" id="GO:0032196">
    <property type="term" value="P:transposition"/>
    <property type="evidence" value="ECO:0007669"/>
    <property type="project" value="UniProtKB-KW"/>
</dbReference>
<reference evidence="7 8" key="1">
    <citation type="journal article" date="2015" name="Int. J. Syst. Evol. Microbiol.">
        <title>Sporolactobacillus shoreae sp. nov. and Sporolactobacillus spathodeae sp. nov., two spore-forming lactic acid bacteria isolated from tree barks in Thailand.</title>
        <authorList>
            <person name="Thamacharoensuk T."/>
            <person name="Kitahara M."/>
            <person name="Ohkuma M."/>
            <person name="Thongchul N."/>
            <person name="Tanasupawat S."/>
        </authorList>
    </citation>
    <scope>NUCLEOTIDE SEQUENCE [LARGE SCALE GENOMIC DNA]</scope>
    <source>
        <strain evidence="7 8">BK92</strain>
    </source>
</reference>
<evidence type="ECO:0000256" key="4">
    <source>
        <dbReference type="ARBA" id="ARBA00023172"/>
    </source>
</evidence>
<accession>A0A4Z0GIX3</accession>
<dbReference type="RefSeq" id="WP_135349838.1">
    <property type="nucleotide sequence ID" value="NZ_SRJD01000028.1"/>
</dbReference>
<keyword evidence="8" id="KW-1185">Reference proteome</keyword>
<dbReference type="EMBL" id="SRJD01000028">
    <property type="protein sequence ID" value="TGA96220.1"/>
    <property type="molecule type" value="Genomic_DNA"/>
</dbReference>
<feature type="domain" description="Probable transposase IS891/IS1136/IS1341" evidence="5">
    <location>
        <begin position="197"/>
        <end position="284"/>
    </location>
</feature>
<dbReference type="Pfam" id="PF07282">
    <property type="entry name" value="Cas12f1-like_TNB"/>
    <property type="match status" value="1"/>
</dbReference>
<evidence type="ECO:0000313" key="8">
    <source>
        <dbReference type="Proteomes" id="UP000298347"/>
    </source>
</evidence>
<dbReference type="GO" id="GO:0003677">
    <property type="term" value="F:DNA binding"/>
    <property type="evidence" value="ECO:0007669"/>
    <property type="project" value="UniProtKB-KW"/>
</dbReference>
<evidence type="ECO:0000259" key="5">
    <source>
        <dbReference type="Pfam" id="PF01385"/>
    </source>
</evidence>
<dbReference type="AlphaFoldDB" id="A0A4Z0GIX3"/>
<evidence type="ECO:0000256" key="1">
    <source>
        <dbReference type="ARBA" id="ARBA00008761"/>
    </source>
</evidence>
<feature type="domain" description="Cas12f1-like TNB" evidence="6">
    <location>
        <begin position="315"/>
        <end position="382"/>
    </location>
</feature>
<proteinExistence type="inferred from homology"/>